<dbReference type="PANTHER" id="PTHR31845">
    <property type="entry name" value="FINGER DOMAIN PROTEIN, PUTATIVE-RELATED"/>
    <property type="match status" value="1"/>
</dbReference>
<keyword evidence="5" id="KW-0804">Transcription</keyword>
<sequence>MPPDRRSVPTANSYGKACSECARSKCKCVPKPDGGACERCDRLKKVCVPGQSSRARQAQRNNPIARLDQLEGKLDSIVSILGSNASLGAQSPAVGTPSPPIPSFGTSRSRDASVVPVPYPTGTLTAYELAPEQYLKYFTTHCLKYFPIIHLPPDTDAQQLRQTRPFLWICIVAAASQSSHHKIALGEKIKQEVTRRMFLDNHPSIKIDLLLGLLIFLAWGHNQILNSNPAQLARFTQLATTMVFDLRLNKPPQEESNMLPVSQRPFAGNGQPHSLEERRAVLGCFVLSSIVSVYFGHIDPLQWTPYMDECTVALLRTQESPYDEMFVHQVRLQRIVGEVENVREASTASPDFYLKFLQQKVDEIKVNMPAQLQQNRILSATVYYTELSIFGLILSRKTPPRFQRLEYLYACLNTVQAATNNFLAIPVSDYPGISCPVFTQIVRYIIVLYKLSTLNDPVWDLNLVRTNIDVLQVIDQVIRNIEQAMAEVGDQCAGGSLERARDIFAKFKSWSLPNLPATTEALRASANVAEEGDFTQIAQSNVLLDALFSEDWWLKDNLFYGLEAGGNMDG</sequence>
<keyword evidence="2" id="KW-0479">Metal-binding</keyword>
<keyword evidence="3" id="KW-0805">Transcription regulation</keyword>
<evidence type="ECO:0000313" key="9">
    <source>
        <dbReference type="EMBL" id="KAF7714101.1"/>
    </source>
</evidence>
<dbReference type="Proteomes" id="UP000631181">
    <property type="component" value="Unassembled WGS sequence"/>
</dbReference>
<evidence type="ECO:0000256" key="6">
    <source>
        <dbReference type="ARBA" id="ARBA00023242"/>
    </source>
</evidence>
<dbReference type="OrthoDB" id="1600564at2759"/>
<keyword evidence="6" id="KW-0539">Nucleus</keyword>
<dbReference type="AlphaFoldDB" id="A0A8J8W2W5"/>
<dbReference type="GO" id="GO:0000981">
    <property type="term" value="F:DNA-binding transcription factor activity, RNA polymerase II-specific"/>
    <property type="evidence" value="ECO:0007669"/>
    <property type="project" value="InterPro"/>
</dbReference>
<accession>A0A8J8W2W5</accession>
<dbReference type="InterPro" id="IPR051089">
    <property type="entry name" value="prtT"/>
</dbReference>
<keyword evidence="10" id="KW-1185">Reference proteome</keyword>
<feature type="region of interest" description="Disordered" evidence="7">
    <location>
        <begin position="89"/>
        <end position="109"/>
    </location>
</feature>
<dbReference type="GO" id="GO:0006351">
    <property type="term" value="P:DNA-templated transcription"/>
    <property type="evidence" value="ECO:0007669"/>
    <property type="project" value="InterPro"/>
</dbReference>
<comment type="caution">
    <text evidence="9">The sequence shown here is derived from an EMBL/GenBank/DDBJ whole genome shotgun (WGS) entry which is preliminary data.</text>
</comment>
<dbReference type="InterPro" id="IPR036864">
    <property type="entry name" value="Zn2-C6_fun-type_DNA-bd_sf"/>
</dbReference>
<reference evidence="9" key="1">
    <citation type="journal article" date="2020" name="Front. Microbiol.">
        <title>Gene regulatory networks of Penicillium echinulatum 2HH and Penicillium oxalicum 114-2 inferred by a computational biology approach.</title>
        <authorList>
            <person name="Lenz A.R."/>
            <person name="Galan-Vasquez E."/>
            <person name="Balbinot E."/>
            <person name="De Abreu F.P."/>
            <person name="De Oliveira N.S."/>
            <person name="Da Rosa L.O."/>
            <person name="De Avila E Silva S."/>
            <person name="Camassola M."/>
            <person name="Dillon A.J.P."/>
            <person name="Perez-Rueda E."/>
        </authorList>
    </citation>
    <scope>NUCLEOTIDE SEQUENCE</scope>
    <source>
        <strain evidence="9">S1M29</strain>
    </source>
</reference>
<dbReference type="InterPro" id="IPR001138">
    <property type="entry name" value="Zn2Cys6_DnaBD"/>
</dbReference>
<dbReference type="EMBL" id="WIWV01000096">
    <property type="protein sequence ID" value="KAF7714101.1"/>
    <property type="molecule type" value="Genomic_DNA"/>
</dbReference>
<evidence type="ECO:0000256" key="3">
    <source>
        <dbReference type="ARBA" id="ARBA00023015"/>
    </source>
</evidence>
<dbReference type="CDD" id="cd12148">
    <property type="entry name" value="fungal_TF_MHR"/>
    <property type="match status" value="1"/>
</dbReference>
<dbReference type="Pfam" id="PF04082">
    <property type="entry name" value="Fungal_trans"/>
    <property type="match status" value="1"/>
</dbReference>
<dbReference type="PANTHER" id="PTHR31845:SF32">
    <property type="entry name" value="MISCELLANEOUS ZN(II)2CYS6 TRANSCRIPTION FACTOR (EUROFUNG)-RELATED"/>
    <property type="match status" value="1"/>
</dbReference>
<evidence type="ECO:0000256" key="2">
    <source>
        <dbReference type="ARBA" id="ARBA00022723"/>
    </source>
</evidence>
<evidence type="ECO:0000256" key="7">
    <source>
        <dbReference type="SAM" id="MobiDB-lite"/>
    </source>
</evidence>
<dbReference type="PROSITE" id="PS00463">
    <property type="entry name" value="ZN2_CY6_FUNGAL_1"/>
    <property type="match status" value="1"/>
</dbReference>
<dbReference type="CDD" id="cd00067">
    <property type="entry name" value="GAL4"/>
    <property type="match status" value="1"/>
</dbReference>
<dbReference type="Gene3D" id="4.10.240.10">
    <property type="entry name" value="Zn(2)-C6 fungal-type DNA-binding domain"/>
    <property type="match status" value="1"/>
</dbReference>
<name>A0A8J8W2W5_9EURO</name>
<evidence type="ECO:0000313" key="10">
    <source>
        <dbReference type="Proteomes" id="UP000631181"/>
    </source>
</evidence>
<evidence type="ECO:0000256" key="5">
    <source>
        <dbReference type="ARBA" id="ARBA00023163"/>
    </source>
</evidence>
<organism evidence="9 10">
    <name type="scientific">Penicillium ucsense</name>
    <dbReference type="NCBI Taxonomy" id="2839758"/>
    <lineage>
        <taxon>Eukaryota</taxon>
        <taxon>Fungi</taxon>
        <taxon>Dikarya</taxon>
        <taxon>Ascomycota</taxon>
        <taxon>Pezizomycotina</taxon>
        <taxon>Eurotiomycetes</taxon>
        <taxon>Eurotiomycetidae</taxon>
        <taxon>Eurotiales</taxon>
        <taxon>Aspergillaceae</taxon>
        <taxon>Penicillium</taxon>
    </lineage>
</organism>
<protein>
    <submittedName>
        <fullName evidence="9">Fungal Zn(2)-Cys(6) binuclear cluster domain-containing protein</fullName>
    </submittedName>
</protein>
<gene>
    <name evidence="9" type="ORF">PECM_008851</name>
</gene>
<feature type="domain" description="Zn(2)-C6 fungal-type" evidence="8">
    <location>
        <begin position="17"/>
        <end position="47"/>
    </location>
</feature>
<dbReference type="GO" id="GO:0000976">
    <property type="term" value="F:transcription cis-regulatory region binding"/>
    <property type="evidence" value="ECO:0007669"/>
    <property type="project" value="TreeGrafter"/>
</dbReference>
<comment type="subcellular location">
    <subcellularLocation>
        <location evidence="1">Nucleus</location>
    </subcellularLocation>
</comment>
<evidence type="ECO:0000256" key="4">
    <source>
        <dbReference type="ARBA" id="ARBA00023125"/>
    </source>
</evidence>
<evidence type="ECO:0000259" key="8">
    <source>
        <dbReference type="PROSITE" id="PS00463"/>
    </source>
</evidence>
<dbReference type="GO" id="GO:0008270">
    <property type="term" value="F:zinc ion binding"/>
    <property type="evidence" value="ECO:0007669"/>
    <property type="project" value="InterPro"/>
</dbReference>
<dbReference type="GO" id="GO:0005634">
    <property type="term" value="C:nucleus"/>
    <property type="evidence" value="ECO:0007669"/>
    <property type="project" value="UniProtKB-SubCell"/>
</dbReference>
<evidence type="ECO:0000256" key="1">
    <source>
        <dbReference type="ARBA" id="ARBA00004123"/>
    </source>
</evidence>
<dbReference type="InterPro" id="IPR007219">
    <property type="entry name" value="XnlR_reg_dom"/>
</dbReference>
<keyword evidence="4" id="KW-0238">DNA-binding</keyword>
<proteinExistence type="predicted"/>